<dbReference type="SMART" id="SM00343">
    <property type="entry name" value="ZnF_C2HC"/>
    <property type="match status" value="2"/>
</dbReference>
<dbReference type="Proteomes" id="UP000265618">
    <property type="component" value="Unassembled WGS sequence"/>
</dbReference>
<feature type="domain" description="CCHC-type" evidence="3">
    <location>
        <begin position="319"/>
        <end position="333"/>
    </location>
</feature>
<dbReference type="GO" id="GO:0003676">
    <property type="term" value="F:nucleic acid binding"/>
    <property type="evidence" value="ECO:0007669"/>
    <property type="project" value="InterPro"/>
</dbReference>
<evidence type="ECO:0000313" key="5">
    <source>
        <dbReference type="Proteomes" id="UP000265618"/>
    </source>
</evidence>
<dbReference type="InterPro" id="IPR036875">
    <property type="entry name" value="Znf_CCHC_sf"/>
</dbReference>
<feature type="domain" description="CCHC-type" evidence="3">
    <location>
        <begin position="365"/>
        <end position="380"/>
    </location>
</feature>
<dbReference type="InterPro" id="IPR051714">
    <property type="entry name" value="Znf_CCHC_NABP"/>
</dbReference>
<dbReference type="InterPro" id="IPR001878">
    <property type="entry name" value="Znf_CCHC"/>
</dbReference>
<evidence type="ECO:0000259" key="3">
    <source>
        <dbReference type="PROSITE" id="PS50158"/>
    </source>
</evidence>
<dbReference type="PROSITE" id="PS50158">
    <property type="entry name" value="ZF_CCHC"/>
    <property type="match status" value="2"/>
</dbReference>
<dbReference type="PANTHER" id="PTHR23002">
    <property type="entry name" value="ZINC FINGER CCHC DOMAIN CONTAINING PROTEIN"/>
    <property type="match status" value="1"/>
</dbReference>
<name>A0A391NW21_9EUKA</name>
<feature type="compositionally biased region" description="Acidic residues" evidence="2">
    <location>
        <begin position="225"/>
        <end position="246"/>
    </location>
</feature>
<accession>A0A391NW21</accession>
<proteinExistence type="predicted"/>
<keyword evidence="1" id="KW-0863">Zinc-finger</keyword>
<sequence>MSGFLSLKDYRREVKKYSVTRLDPSAPPTLEIVSHAAWTVFKREYQVYLGAVSDEDQAYTLVDCIETETREAIEELTEFPYVPEHYEGEGDQRNQVEANTDEWIAATDAYWKGLSWEEAIDRCRALTKPKLSGASIMEYYKEFAHIRTHTEADVKDDAAFVEALAEEWIEGLPNKRFRRLVKRRLKKRKHDFGVVTRTTMSMLDTFIKAKQLANGTYTTRNATFDDSDSEDDSDSKDDSSDDDLEADVPMTRQNRRRQGGKRDAKGNGRTGNGSDRTERDTGKGRNGKAANGNNNGRNGKRRGGRGQGQQRQQGQGPLCYACNKPGHRAGNCPLLQEFKASRGTAPVRPAPAAPTPPQRQQNFHCWKCGDPSHNARQCPSRDVIEGLPRRYMTAAPQQQTQQQRAVEYYQMPQVQFQPQPLPQPQQVYTKAQLRQYDTRAVTAV</sequence>
<evidence type="ECO:0000256" key="2">
    <source>
        <dbReference type="SAM" id="MobiDB-lite"/>
    </source>
</evidence>
<keyword evidence="1" id="KW-0862">Zinc</keyword>
<dbReference type="AlphaFoldDB" id="A0A391NW21"/>
<keyword evidence="5" id="KW-1185">Reference proteome</keyword>
<gene>
    <name evidence="4" type="ORF">KIPB_013537</name>
</gene>
<feature type="non-terminal residue" evidence="4">
    <location>
        <position position="444"/>
    </location>
</feature>
<dbReference type="Pfam" id="PF00098">
    <property type="entry name" value="zf-CCHC"/>
    <property type="match status" value="1"/>
</dbReference>
<protein>
    <recommendedName>
        <fullName evidence="3">CCHC-type domain-containing protein</fullName>
    </recommendedName>
</protein>
<keyword evidence="1" id="KW-0479">Metal-binding</keyword>
<feature type="region of interest" description="Disordered" evidence="2">
    <location>
        <begin position="219"/>
        <end position="319"/>
    </location>
</feature>
<dbReference type="SUPFAM" id="SSF57756">
    <property type="entry name" value="Retrovirus zinc finger-like domains"/>
    <property type="match status" value="1"/>
</dbReference>
<reference evidence="4 5" key="1">
    <citation type="journal article" date="2018" name="PLoS ONE">
        <title>The draft genome of Kipferlia bialata reveals reductive genome evolution in fornicate parasites.</title>
        <authorList>
            <person name="Tanifuji G."/>
            <person name="Takabayashi S."/>
            <person name="Kume K."/>
            <person name="Takagi M."/>
            <person name="Nakayama T."/>
            <person name="Kamikawa R."/>
            <person name="Inagaki Y."/>
            <person name="Hashimoto T."/>
        </authorList>
    </citation>
    <scope>NUCLEOTIDE SEQUENCE [LARGE SCALE GENOMIC DNA]</scope>
    <source>
        <strain evidence="4">NY0173</strain>
    </source>
</reference>
<evidence type="ECO:0000313" key="4">
    <source>
        <dbReference type="EMBL" id="GCA64196.1"/>
    </source>
</evidence>
<comment type="caution">
    <text evidence="4">The sequence shown here is derived from an EMBL/GenBank/DDBJ whole genome shotgun (WGS) entry which is preliminary data.</text>
</comment>
<dbReference type="GO" id="GO:0008270">
    <property type="term" value="F:zinc ion binding"/>
    <property type="evidence" value="ECO:0007669"/>
    <property type="project" value="UniProtKB-KW"/>
</dbReference>
<organism evidence="4 5">
    <name type="scientific">Kipferlia bialata</name>
    <dbReference type="NCBI Taxonomy" id="797122"/>
    <lineage>
        <taxon>Eukaryota</taxon>
        <taxon>Metamonada</taxon>
        <taxon>Carpediemonas-like organisms</taxon>
        <taxon>Kipferlia</taxon>
    </lineage>
</organism>
<dbReference type="Gene3D" id="4.10.60.10">
    <property type="entry name" value="Zinc finger, CCHC-type"/>
    <property type="match status" value="1"/>
</dbReference>
<dbReference type="EMBL" id="BDIP01006486">
    <property type="protein sequence ID" value="GCA64196.1"/>
    <property type="molecule type" value="Genomic_DNA"/>
</dbReference>
<evidence type="ECO:0000256" key="1">
    <source>
        <dbReference type="PROSITE-ProRule" id="PRU00047"/>
    </source>
</evidence>
<feature type="compositionally biased region" description="Low complexity" evidence="2">
    <location>
        <begin position="287"/>
        <end position="297"/>
    </location>
</feature>